<keyword evidence="5" id="KW-0720">Serine protease</keyword>
<dbReference type="SUPFAM" id="SSF50494">
    <property type="entry name" value="Trypsin-like serine proteases"/>
    <property type="match status" value="1"/>
</dbReference>
<dbReference type="InterPro" id="IPR043504">
    <property type="entry name" value="Peptidase_S1_PA_chymotrypsin"/>
</dbReference>
<dbReference type="InterPro" id="IPR001316">
    <property type="entry name" value="Pept_S1A_streptogrisin"/>
</dbReference>
<sequence>MKPRRIRLRASLAAAALALATVTLHPQSAGAAPAAPRALSAASAGRLATVLAGALEEASAGSYYDTDTRRLVVDITDPAASARVRAAGAEPRLVKHSKDELEAARAELDSRAAIPGTTWVADPRLNKVVVSADPTVTGTKLARLQEAVRRLGDKAVVRRTPTRLTRYLAGGDAIYGSRYRCSVGFNVQGREGNYFLTAGHCGNVEKHWSARQGGPEIGRTEDSRFPGTDYALVKYVSPQVQHESSKVDLYNGSYQNITSAGDAYVGQPVTRSGSTTHVRQGKVTATDATANYPEGTVHHLVETDACAEGGDSGGPFFDGTVALGTLSGGTGNCGPLSLSESKTYFQPVRAALAAYGVSIG</sequence>
<comment type="caution">
    <text evidence="11">The sequence shown here is derived from an EMBL/GenBank/DDBJ whole genome shotgun (WGS) entry which is preliminary data.</text>
</comment>
<dbReference type="CDD" id="cd21112">
    <property type="entry name" value="alphaLP-like"/>
    <property type="match status" value="1"/>
</dbReference>
<gene>
    <name evidence="11" type="ORF">ACFP1Z_32365</name>
</gene>
<evidence type="ECO:0000256" key="1">
    <source>
        <dbReference type="ARBA" id="ARBA00007664"/>
    </source>
</evidence>
<evidence type="ECO:0000313" key="11">
    <source>
        <dbReference type="EMBL" id="MFC5724853.1"/>
    </source>
</evidence>
<dbReference type="Pfam" id="PF02983">
    <property type="entry name" value="Pro_Al_protease"/>
    <property type="match status" value="1"/>
</dbReference>
<evidence type="ECO:0000313" key="12">
    <source>
        <dbReference type="Proteomes" id="UP001596083"/>
    </source>
</evidence>
<dbReference type="PROSITE" id="PS51318">
    <property type="entry name" value="TAT"/>
    <property type="match status" value="1"/>
</dbReference>
<evidence type="ECO:0000256" key="7">
    <source>
        <dbReference type="ARBA" id="ARBA00023157"/>
    </source>
</evidence>
<keyword evidence="7" id="KW-1015">Disulfide bond</keyword>
<keyword evidence="6" id="KW-0865">Zymogen</keyword>
<name>A0ABW0ZAM2_9ACTN</name>
<dbReference type="InterPro" id="IPR035070">
    <property type="entry name" value="Streptogrisin_prodomain"/>
</dbReference>
<feature type="chain" id="PRO_5046124923" evidence="8">
    <location>
        <begin position="32"/>
        <end position="360"/>
    </location>
</feature>
<evidence type="ECO:0000256" key="2">
    <source>
        <dbReference type="ARBA" id="ARBA00022670"/>
    </source>
</evidence>
<accession>A0ABW0ZAM2</accession>
<dbReference type="InterPro" id="IPR001254">
    <property type="entry name" value="Trypsin_dom"/>
</dbReference>
<proteinExistence type="inferred from homology"/>
<protein>
    <submittedName>
        <fullName evidence="11">S1 family peptidase</fullName>
    </submittedName>
</protein>
<evidence type="ECO:0000259" key="9">
    <source>
        <dbReference type="Pfam" id="PF00089"/>
    </source>
</evidence>
<dbReference type="Proteomes" id="UP001596083">
    <property type="component" value="Unassembled WGS sequence"/>
</dbReference>
<evidence type="ECO:0000256" key="5">
    <source>
        <dbReference type="ARBA" id="ARBA00022825"/>
    </source>
</evidence>
<dbReference type="PIRSF" id="PIRSF001134">
    <property type="entry name" value="Streptogrisin"/>
    <property type="match status" value="1"/>
</dbReference>
<evidence type="ECO:0000256" key="6">
    <source>
        <dbReference type="ARBA" id="ARBA00023145"/>
    </source>
</evidence>
<feature type="signal peptide" evidence="8">
    <location>
        <begin position="1"/>
        <end position="31"/>
    </location>
</feature>
<dbReference type="Pfam" id="PF00089">
    <property type="entry name" value="Trypsin"/>
    <property type="match status" value="1"/>
</dbReference>
<dbReference type="PROSITE" id="PS00134">
    <property type="entry name" value="TRYPSIN_HIS"/>
    <property type="match status" value="1"/>
</dbReference>
<keyword evidence="2" id="KW-0645">Protease</keyword>
<dbReference type="InterPro" id="IPR018114">
    <property type="entry name" value="TRYPSIN_HIS"/>
</dbReference>
<dbReference type="PRINTS" id="PR00861">
    <property type="entry name" value="ALYTICPTASE"/>
</dbReference>
<keyword evidence="3 8" id="KW-0732">Signal</keyword>
<evidence type="ECO:0000256" key="3">
    <source>
        <dbReference type="ARBA" id="ARBA00022729"/>
    </source>
</evidence>
<dbReference type="InterPro" id="IPR006311">
    <property type="entry name" value="TAT_signal"/>
</dbReference>
<feature type="domain" description="Peptidase S1A alpha-lytic prodomain" evidence="10">
    <location>
        <begin position="96"/>
        <end position="151"/>
    </location>
</feature>
<dbReference type="InterPro" id="IPR009003">
    <property type="entry name" value="Peptidase_S1_PA"/>
</dbReference>
<comment type="similarity">
    <text evidence="1">Belongs to the peptidase S1 family.</text>
</comment>
<keyword evidence="4" id="KW-0378">Hydrolase</keyword>
<organism evidence="11 12">
    <name type="scientific">Streptomyces gamaensis</name>
    <dbReference type="NCBI Taxonomy" id="1763542"/>
    <lineage>
        <taxon>Bacteria</taxon>
        <taxon>Bacillati</taxon>
        <taxon>Actinomycetota</taxon>
        <taxon>Actinomycetes</taxon>
        <taxon>Kitasatosporales</taxon>
        <taxon>Streptomycetaceae</taxon>
        <taxon>Streptomyces</taxon>
    </lineage>
</organism>
<evidence type="ECO:0000256" key="8">
    <source>
        <dbReference type="SAM" id="SignalP"/>
    </source>
</evidence>
<dbReference type="EMBL" id="JBHSPB010000036">
    <property type="protein sequence ID" value="MFC5724853.1"/>
    <property type="molecule type" value="Genomic_DNA"/>
</dbReference>
<dbReference type="RefSeq" id="WP_390321409.1">
    <property type="nucleotide sequence ID" value="NZ_JBHSPB010000036.1"/>
</dbReference>
<dbReference type="Gene3D" id="2.40.10.10">
    <property type="entry name" value="Trypsin-like serine proteases"/>
    <property type="match status" value="2"/>
</dbReference>
<dbReference type="Gene3D" id="3.30.300.50">
    <property type="match status" value="1"/>
</dbReference>
<dbReference type="PROSITE" id="PS00135">
    <property type="entry name" value="TRYPSIN_SER"/>
    <property type="match status" value="1"/>
</dbReference>
<dbReference type="InterPro" id="IPR033116">
    <property type="entry name" value="TRYPSIN_SER"/>
</dbReference>
<keyword evidence="12" id="KW-1185">Reference proteome</keyword>
<feature type="domain" description="Peptidase S1" evidence="9">
    <location>
        <begin position="191"/>
        <end position="334"/>
    </location>
</feature>
<evidence type="ECO:0000259" key="10">
    <source>
        <dbReference type="Pfam" id="PF02983"/>
    </source>
</evidence>
<evidence type="ECO:0000256" key="4">
    <source>
        <dbReference type="ARBA" id="ARBA00022801"/>
    </source>
</evidence>
<dbReference type="InterPro" id="IPR004236">
    <property type="entry name" value="Pept_S1_alpha_lytic"/>
</dbReference>
<reference evidence="12" key="1">
    <citation type="journal article" date="2019" name="Int. J. Syst. Evol. Microbiol.">
        <title>The Global Catalogue of Microorganisms (GCM) 10K type strain sequencing project: providing services to taxonomists for standard genome sequencing and annotation.</title>
        <authorList>
            <consortium name="The Broad Institute Genomics Platform"/>
            <consortium name="The Broad Institute Genome Sequencing Center for Infectious Disease"/>
            <person name="Wu L."/>
            <person name="Ma J."/>
        </authorList>
    </citation>
    <scope>NUCLEOTIDE SEQUENCE [LARGE SCALE GENOMIC DNA]</scope>
    <source>
        <strain evidence="12">CGMCC 4.7304</strain>
    </source>
</reference>